<protein>
    <submittedName>
        <fullName evidence="2">Uncharacterized protein</fullName>
    </submittedName>
</protein>
<gene>
    <name evidence="2" type="ORF">K469DRAFT_18899</name>
</gene>
<keyword evidence="3" id="KW-1185">Reference proteome</keyword>
<dbReference type="EMBL" id="ML994610">
    <property type="protein sequence ID" value="KAF2195785.1"/>
    <property type="molecule type" value="Genomic_DNA"/>
</dbReference>
<dbReference type="Proteomes" id="UP000800200">
    <property type="component" value="Unassembled WGS sequence"/>
</dbReference>
<feature type="chain" id="PRO_5025400828" evidence="1">
    <location>
        <begin position="20"/>
        <end position="97"/>
    </location>
</feature>
<name>A0A6A6EX41_9PEZI</name>
<proteinExistence type="predicted"/>
<accession>A0A6A6EX41</accession>
<dbReference type="AlphaFoldDB" id="A0A6A6EX41"/>
<organism evidence="2 3">
    <name type="scientific">Zopfia rhizophila CBS 207.26</name>
    <dbReference type="NCBI Taxonomy" id="1314779"/>
    <lineage>
        <taxon>Eukaryota</taxon>
        <taxon>Fungi</taxon>
        <taxon>Dikarya</taxon>
        <taxon>Ascomycota</taxon>
        <taxon>Pezizomycotina</taxon>
        <taxon>Dothideomycetes</taxon>
        <taxon>Dothideomycetes incertae sedis</taxon>
        <taxon>Zopfiaceae</taxon>
        <taxon>Zopfia</taxon>
    </lineage>
</organism>
<sequence>MVVLSKQLSLFSLSPLLHAVESAWYFDSKSCDVDIQAIIRAGILNAFIMAVDAGEAIGQSPDANAPNYPLWMFADTETRETSGLRALKMLIFGHNLV</sequence>
<feature type="signal peptide" evidence="1">
    <location>
        <begin position="1"/>
        <end position="19"/>
    </location>
</feature>
<evidence type="ECO:0000313" key="2">
    <source>
        <dbReference type="EMBL" id="KAF2195785.1"/>
    </source>
</evidence>
<evidence type="ECO:0000256" key="1">
    <source>
        <dbReference type="SAM" id="SignalP"/>
    </source>
</evidence>
<keyword evidence="1" id="KW-0732">Signal</keyword>
<evidence type="ECO:0000313" key="3">
    <source>
        <dbReference type="Proteomes" id="UP000800200"/>
    </source>
</evidence>
<reference evidence="2" key="1">
    <citation type="journal article" date="2020" name="Stud. Mycol.">
        <title>101 Dothideomycetes genomes: a test case for predicting lifestyles and emergence of pathogens.</title>
        <authorList>
            <person name="Haridas S."/>
            <person name="Albert R."/>
            <person name="Binder M."/>
            <person name="Bloem J."/>
            <person name="Labutti K."/>
            <person name="Salamov A."/>
            <person name="Andreopoulos B."/>
            <person name="Baker S."/>
            <person name="Barry K."/>
            <person name="Bills G."/>
            <person name="Bluhm B."/>
            <person name="Cannon C."/>
            <person name="Castanera R."/>
            <person name="Culley D."/>
            <person name="Daum C."/>
            <person name="Ezra D."/>
            <person name="Gonzalez J."/>
            <person name="Henrissat B."/>
            <person name="Kuo A."/>
            <person name="Liang C."/>
            <person name="Lipzen A."/>
            <person name="Lutzoni F."/>
            <person name="Magnuson J."/>
            <person name="Mondo S."/>
            <person name="Nolan M."/>
            <person name="Ohm R."/>
            <person name="Pangilinan J."/>
            <person name="Park H.-J."/>
            <person name="Ramirez L."/>
            <person name="Alfaro M."/>
            <person name="Sun H."/>
            <person name="Tritt A."/>
            <person name="Yoshinaga Y."/>
            <person name="Zwiers L.-H."/>
            <person name="Turgeon B."/>
            <person name="Goodwin S."/>
            <person name="Spatafora J."/>
            <person name="Crous P."/>
            <person name="Grigoriev I."/>
        </authorList>
    </citation>
    <scope>NUCLEOTIDE SEQUENCE</scope>
    <source>
        <strain evidence="2">CBS 207.26</strain>
    </source>
</reference>